<evidence type="ECO:0000313" key="2">
    <source>
        <dbReference type="Proteomes" id="UP001283361"/>
    </source>
</evidence>
<accession>A0AAE0ZBH8</accession>
<dbReference type="EMBL" id="JAWDGP010004235">
    <property type="protein sequence ID" value="KAK3766329.1"/>
    <property type="molecule type" value="Genomic_DNA"/>
</dbReference>
<organism evidence="1 2">
    <name type="scientific">Elysia crispata</name>
    <name type="common">lettuce slug</name>
    <dbReference type="NCBI Taxonomy" id="231223"/>
    <lineage>
        <taxon>Eukaryota</taxon>
        <taxon>Metazoa</taxon>
        <taxon>Spiralia</taxon>
        <taxon>Lophotrochozoa</taxon>
        <taxon>Mollusca</taxon>
        <taxon>Gastropoda</taxon>
        <taxon>Heterobranchia</taxon>
        <taxon>Euthyneura</taxon>
        <taxon>Panpulmonata</taxon>
        <taxon>Sacoglossa</taxon>
        <taxon>Placobranchoidea</taxon>
        <taxon>Plakobranchidae</taxon>
        <taxon>Elysia</taxon>
    </lineage>
</organism>
<name>A0AAE0ZBH8_9GAST</name>
<dbReference type="EMBL" id="JAWDGP010004235">
    <property type="protein sequence ID" value="KAK3766330.1"/>
    <property type="molecule type" value="Genomic_DNA"/>
</dbReference>
<reference evidence="1" key="1">
    <citation type="journal article" date="2023" name="G3 (Bethesda)">
        <title>A reference genome for the long-term kleptoplast-retaining sea slug Elysia crispata morphotype clarki.</title>
        <authorList>
            <person name="Eastman K.E."/>
            <person name="Pendleton A.L."/>
            <person name="Shaikh M.A."/>
            <person name="Suttiyut T."/>
            <person name="Ogas R."/>
            <person name="Tomko P."/>
            <person name="Gavelis G."/>
            <person name="Widhalm J.R."/>
            <person name="Wisecaver J.H."/>
        </authorList>
    </citation>
    <scope>NUCLEOTIDE SEQUENCE</scope>
    <source>
        <strain evidence="1">ECLA1</strain>
    </source>
</reference>
<protein>
    <submittedName>
        <fullName evidence="1">Uncharacterized protein</fullName>
    </submittedName>
</protein>
<proteinExistence type="predicted"/>
<comment type="caution">
    <text evidence="1">The sequence shown here is derived from an EMBL/GenBank/DDBJ whole genome shotgun (WGS) entry which is preliminary data.</text>
</comment>
<keyword evidence="2" id="KW-1185">Reference proteome</keyword>
<dbReference type="AlphaFoldDB" id="A0AAE0ZBH8"/>
<dbReference type="Proteomes" id="UP001283361">
    <property type="component" value="Unassembled WGS sequence"/>
</dbReference>
<gene>
    <name evidence="1" type="ORF">RRG08_044519</name>
</gene>
<sequence length="134" mass="14408">MSAFYGGGGEVNSDAADTLKAFIGVLDEHGNVQNVTASGIRIHLPAIPGIEGNVRTRYPIMPIYGEALRTMVMDMQKYLPYFENDPGLGGDGGGEEEGQTNLYTSFSQSDTIASHRHYISTVPSDGKTMLFTDG</sequence>
<evidence type="ECO:0000313" key="1">
    <source>
        <dbReference type="EMBL" id="KAK3766329.1"/>
    </source>
</evidence>